<dbReference type="InterPro" id="IPR050953">
    <property type="entry name" value="N4_N6_ade-DNA_methylase"/>
</dbReference>
<evidence type="ECO:0000256" key="5">
    <source>
        <dbReference type="ARBA" id="ARBA00022691"/>
    </source>
</evidence>
<feature type="domain" description="Type II methyltransferase M.TaqI-like" evidence="7">
    <location>
        <begin position="922"/>
        <end position="962"/>
    </location>
</feature>
<dbReference type="GO" id="GO:0009007">
    <property type="term" value="F:site-specific DNA-methyltransferase (adenine-specific) activity"/>
    <property type="evidence" value="ECO:0007669"/>
    <property type="project" value="UniProtKB-EC"/>
</dbReference>
<dbReference type="RefSeq" id="WP_119902772.1">
    <property type="nucleotide sequence ID" value="NZ_QYZP01000002.1"/>
</dbReference>
<dbReference type="PANTHER" id="PTHR33841">
    <property type="entry name" value="DNA METHYLTRANSFERASE YEEA-RELATED"/>
    <property type="match status" value="1"/>
</dbReference>
<comment type="similarity">
    <text evidence="1">Belongs to the N(4)/N(6)-methyltransferase family.</text>
</comment>
<dbReference type="GO" id="GO:0032259">
    <property type="term" value="P:methylation"/>
    <property type="evidence" value="ECO:0007669"/>
    <property type="project" value="UniProtKB-KW"/>
</dbReference>
<keyword evidence="9" id="KW-1185">Reference proteome</keyword>
<dbReference type="Gene3D" id="3.40.50.150">
    <property type="entry name" value="Vaccinia Virus protein VP39"/>
    <property type="match status" value="2"/>
</dbReference>
<comment type="caution">
    <text evidence="8">The sequence shown here is derived from an EMBL/GenBank/DDBJ whole genome shotgun (WGS) entry which is preliminary data.</text>
</comment>
<dbReference type="EMBL" id="QYZP01000002">
    <property type="protein sequence ID" value="RJN31983.1"/>
    <property type="molecule type" value="Genomic_DNA"/>
</dbReference>
<evidence type="ECO:0000313" key="9">
    <source>
        <dbReference type="Proteomes" id="UP000266615"/>
    </source>
</evidence>
<keyword evidence="3 8" id="KW-0489">Methyltransferase</keyword>
<protein>
    <recommendedName>
        <fullName evidence="2">site-specific DNA-methyltransferase (adenine-specific)</fullName>
        <ecNumber evidence="2">2.1.1.72</ecNumber>
    </recommendedName>
</protein>
<dbReference type="GO" id="GO:0006304">
    <property type="term" value="P:DNA modification"/>
    <property type="evidence" value="ECO:0007669"/>
    <property type="project" value="InterPro"/>
</dbReference>
<keyword evidence="4 8" id="KW-0808">Transferase</keyword>
<evidence type="ECO:0000256" key="1">
    <source>
        <dbReference type="ARBA" id="ARBA00006594"/>
    </source>
</evidence>
<dbReference type="InterPro" id="IPR011639">
    <property type="entry name" value="MethylTrfase_TaqI-like_dom"/>
</dbReference>
<evidence type="ECO:0000256" key="2">
    <source>
        <dbReference type="ARBA" id="ARBA00011900"/>
    </source>
</evidence>
<dbReference type="EC" id="2.1.1.72" evidence="2"/>
<evidence type="ECO:0000256" key="3">
    <source>
        <dbReference type="ARBA" id="ARBA00022603"/>
    </source>
</evidence>
<dbReference type="OrthoDB" id="4280289at2"/>
<gene>
    <name evidence="8" type="ORF">D3250_07730</name>
</gene>
<keyword evidence="5" id="KW-0949">S-adenosyl-L-methionine</keyword>
<reference evidence="8 9" key="1">
    <citation type="submission" date="2018-09" db="EMBL/GenBank/DDBJ databases">
        <title>Nesterenkonia natronophila sp. nov., an alkaliphilic actinobacteriume isolated from a soda lake, and emended description of the genus Nesterenkonia.</title>
        <authorList>
            <person name="Menes R.J."/>
            <person name="Iriarte A."/>
        </authorList>
    </citation>
    <scope>NUCLEOTIDE SEQUENCE [LARGE SCALE GENOMIC DNA]</scope>
    <source>
        <strain evidence="8 9">M8</strain>
    </source>
</reference>
<evidence type="ECO:0000256" key="6">
    <source>
        <dbReference type="ARBA" id="ARBA00047942"/>
    </source>
</evidence>
<dbReference type="InterPro" id="IPR029063">
    <property type="entry name" value="SAM-dependent_MTases_sf"/>
</dbReference>
<dbReference type="PANTHER" id="PTHR33841:SF5">
    <property type="entry name" value="DNA METHYLASE (MODIFICATION METHYLASE) (METHYLTRANSFERASE)-RELATED"/>
    <property type="match status" value="1"/>
</dbReference>
<evidence type="ECO:0000313" key="8">
    <source>
        <dbReference type="EMBL" id="RJN31983.1"/>
    </source>
</evidence>
<dbReference type="Pfam" id="PF07669">
    <property type="entry name" value="Eco57I"/>
    <property type="match status" value="1"/>
</dbReference>
<comment type="catalytic activity">
    <reaction evidence="6">
        <text>a 2'-deoxyadenosine in DNA + S-adenosyl-L-methionine = an N(6)-methyl-2'-deoxyadenosine in DNA + S-adenosyl-L-homocysteine + H(+)</text>
        <dbReference type="Rhea" id="RHEA:15197"/>
        <dbReference type="Rhea" id="RHEA-COMP:12418"/>
        <dbReference type="Rhea" id="RHEA-COMP:12419"/>
        <dbReference type="ChEBI" id="CHEBI:15378"/>
        <dbReference type="ChEBI" id="CHEBI:57856"/>
        <dbReference type="ChEBI" id="CHEBI:59789"/>
        <dbReference type="ChEBI" id="CHEBI:90615"/>
        <dbReference type="ChEBI" id="CHEBI:90616"/>
        <dbReference type="EC" id="2.1.1.72"/>
    </reaction>
</comment>
<name>A0A3A4F1Q4_9MICC</name>
<evidence type="ECO:0000259" key="7">
    <source>
        <dbReference type="Pfam" id="PF07669"/>
    </source>
</evidence>
<evidence type="ECO:0000256" key="4">
    <source>
        <dbReference type="ARBA" id="ARBA00022679"/>
    </source>
</evidence>
<organism evidence="8 9">
    <name type="scientific">Nesterenkonia natronophila</name>
    <dbReference type="NCBI Taxonomy" id="2174932"/>
    <lineage>
        <taxon>Bacteria</taxon>
        <taxon>Bacillati</taxon>
        <taxon>Actinomycetota</taxon>
        <taxon>Actinomycetes</taxon>
        <taxon>Micrococcales</taxon>
        <taxon>Micrococcaceae</taxon>
        <taxon>Nesterenkonia</taxon>
    </lineage>
</organism>
<dbReference type="SUPFAM" id="SSF53335">
    <property type="entry name" value="S-adenosyl-L-methionine-dependent methyltransferases"/>
    <property type="match status" value="1"/>
</dbReference>
<sequence length="1551" mass="174173">MPQFESLLNSSEFLSDHFFTTDDTKASFLKEVHTLRKEWKEADNAGEPNTHRRFSSVRQKLVTDLANLTEGAPAERMQPVYATLREALGYPGELTTVRTERSGAPLTVEGVWAEPSETETSDLIWLSATPADTVEDALTSSVPLGAIYEGEKLTRPTLGSLISDLFLTEEAPQYVAAMAGRFIILAERERWPEGRFLAADVLLVSERNQSTRGGEIDYFLAIFGRDSLRPAADGSIWWDRVLEESVAHSVSVSKDLREGVRRSIEIIANDALARRRAQDLPVTDIDGKELGRQSLRYLYRILFLLYAEASPELQVLPVGAQEYDTGYGLDRLRELIGQELNTESSRRGTHFYDSLQLLFELVNGSHHSQQHDRPESEENLDAPTLDFQPLEADLFNPERTALIDEAQLSNEALHDVLTRLLLSSEKRGTQRGFVSYANLGINQLGAVYEGLMSYTGFIAQEDLHEVAPDGNAEKGSWVVPTTRSDGIEPQHFVQTEDGTGGSQAVVHRRGSFVFRLAGRERQQSASYYTPEVLTRFVVSQALEELLDQPDEHGHPHTTTASEILQLTICEPALGSGAFAIEAVRQLAGEYLKRRQAELGEQIPAEDFAVELQKVKAQIALHQVHGVDLNSTAVELAEVSLWLDTMNKGLQAPWFGLRLKRGNSLVGARRAAYTANAVRAGHYTGENAVEPTPLPLREMAEASQRGETDPAAAGAIHHFLLPGEGWGAAADAKEIKTLAGANQKALKVWQKDVKRKLTKEQVQRLQGLAQRVESLWPIALRRLQIAEAEARRDIDYYGREAPEHGTPAVTRTEIERKLWDPDGIFQRLKRAMDAWSALWFWPVLPDDAEQPLPPNLDEWIVALEGILGTTGTSLKPKYRSEGQMSVLSSASWADLEEAEELEKQFFLMRPVKNLVEEHGWLTTCERIANEQGFFHWELEFATVFAEGGFDLQVGNPPWVRPRSDLDALLAEHDPWWQLAAKPTQAQRSAREVETLALPGAREEFVSGAVQAPLLAEWLGATTQYATLKGLQPDLYRAFMVRTWRSSSESGRVALIHPESHFTEKKAARLREETYRRLRRHWQFVNEKKLFEVDNHTVYGVHVYGDRRTEAQFIMAASLYQPDTVERSLHHQGGTEVPGLKDPEGNWDVRPHPERILAVDQSVLATWASILDEPGTPALQARMVYPVNRASSLVLGKLAHAPRVRELKLQYSSGWHETADRKRGYFEVGSAVNDSWDDIILQGPHFSVANPFFQEPRATMKSNKDNEEIDLEALPADFIPRTSYQPNRDMPYDRDYGSWIGPKGQPVPERSYFRVAWRRMASTTGFRTLYPTIVPPGAAHLFTLRSASTFRIGATNALALAGALSSLPYDFYTRVSGVADLTESFMLSAPGLPASWGRASMARRAASLICLTSAYAPLWEEVMGEPWTPSSPARNAAQRRQLMVELDALAALSLGLTADELCIIYRTQFPVMQGYEKKDRYDANGRKVPDPVLKAYAKLGEEGMTREDRQWTHPQSGVTYTYEFPFRQFDRENDMREAYARFEKEFTTREDEP</sequence>
<dbReference type="Proteomes" id="UP000266615">
    <property type="component" value="Unassembled WGS sequence"/>
</dbReference>
<accession>A0A3A4F1Q4</accession>
<dbReference type="PRINTS" id="PR00507">
    <property type="entry name" value="N12N6MTFRASE"/>
</dbReference>
<proteinExistence type="inferred from homology"/>